<dbReference type="STRING" id="494016.SAMN04487965_3062"/>
<accession>A0A1M5G406</accession>
<dbReference type="InterPro" id="IPR036526">
    <property type="entry name" value="C-N_Hydrolase_sf"/>
</dbReference>
<dbReference type="Gene3D" id="3.60.110.10">
    <property type="entry name" value="Carbon-nitrogen hydrolase"/>
    <property type="match status" value="1"/>
</dbReference>
<dbReference type="RefSeq" id="WP_084536136.1">
    <property type="nucleotide sequence ID" value="NZ_FQVA01000005.1"/>
</dbReference>
<gene>
    <name evidence="3" type="ORF">SAMN04487965_3062</name>
</gene>
<feature type="domain" description="CN hydrolase" evidence="2">
    <location>
        <begin position="111"/>
        <end position="354"/>
    </location>
</feature>
<dbReference type="Pfam" id="PF00795">
    <property type="entry name" value="CN_hydrolase"/>
    <property type="match status" value="1"/>
</dbReference>
<dbReference type="PANTHER" id="PTHR43674">
    <property type="entry name" value="NITRILASE C965.09-RELATED"/>
    <property type="match status" value="1"/>
</dbReference>
<evidence type="ECO:0000313" key="4">
    <source>
        <dbReference type="Proteomes" id="UP000184170"/>
    </source>
</evidence>
<dbReference type="InterPro" id="IPR050345">
    <property type="entry name" value="Aliph_Amidase/BUP"/>
</dbReference>
<dbReference type="Proteomes" id="UP000184170">
    <property type="component" value="Unassembled WGS sequence"/>
</dbReference>
<dbReference type="CDD" id="cd07197">
    <property type="entry name" value="nitrilase"/>
    <property type="match status" value="1"/>
</dbReference>
<keyword evidence="1 3" id="KW-0378">Hydrolase</keyword>
<protein>
    <submittedName>
        <fullName evidence="3">Carbon-nitrogen hydrolase</fullName>
    </submittedName>
</protein>
<evidence type="ECO:0000259" key="2">
    <source>
        <dbReference type="PROSITE" id="PS50263"/>
    </source>
</evidence>
<dbReference type="AlphaFoldDB" id="A0A1M5G406"/>
<dbReference type="GO" id="GO:0016811">
    <property type="term" value="F:hydrolase activity, acting on carbon-nitrogen (but not peptide) bonds, in linear amides"/>
    <property type="evidence" value="ECO:0007669"/>
    <property type="project" value="TreeGrafter"/>
</dbReference>
<sequence length="375" mass="40564">MIRKLLLVAVLVTATLAILLRIPLPEGAAAPEPPVLLEPLNKAEAGSANLVSIQPYLTSEDYASVERLQRKLRGYLTQGRSAGWLSEQTLVVFPEHIGTWLVAEGESFLAFRSDSTTGALFWAALGNLPDFLRHWRDETAADPFAAALFKSKAGAMAEQYQQVFSTLAREFGVTLVAGSIALPSPSIERDQIRAGTGAIYNSSFVFFADGSVAGPVRKLYPIDSELPFTQPGEGPLPIIDTPLGRLGVLICADSWYPQAWRQLEGAELVAVPSYSSPDGIWDRPWGGYNGAATPADISGRDVGTLSEGEAWRKYALAGRGKHLRAGINTFFRGELWDLGDDGRTTAVLHGEVLQGERRDGAVISSLWLVEKNNGN</sequence>
<dbReference type="PROSITE" id="PS50263">
    <property type="entry name" value="CN_HYDROLASE"/>
    <property type="match status" value="1"/>
</dbReference>
<dbReference type="PANTHER" id="PTHR43674:SF13">
    <property type="entry name" value="CN HYDROLASE DOMAIN-CONTAINING PROTEIN"/>
    <property type="match status" value="1"/>
</dbReference>
<proteinExistence type="predicted"/>
<dbReference type="InterPro" id="IPR003010">
    <property type="entry name" value="C-N_Hydrolase"/>
</dbReference>
<dbReference type="EMBL" id="FQVA01000005">
    <property type="protein sequence ID" value="SHF98172.1"/>
    <property type="molecule type" value="Genomic_DNA"/>
</dbReference>
<reference evidence="4" key="1">
    <citation type="submission" date="2016-11" db="EMBL/GenBank/DDBJ databases">
        <authorList>
            <person name="Varghese N."/>
            <person name="Submissions S."/>
        </authorList>
    </citation>
    <scope>NUCLEOTIDE SEQUENCE [LARGE SCALE GENOMIC DNA]</scope>
    <source>
        <strain evidence="4">CGMCC 1.7063</strain>
    </source>
</reference>
<name>A0A1M5G406_9GAMM</name>
<keyword evidence="4" id="KW-1185">Reference proteome</keyword>
<dbReference type="OrthoDB" id="6930495at2"/>
<evidence type="ECO:0000256" key="1">
    <source>
        <dbReference type="ARBA" id="ARBA00022801"/>
    </source>
</evidence>
<evidence type="ECO:0000313" key="3">
    <source>
        <dbReference type="EMBL" id="SHF98172.1"/>
    </source>
</evidence>
<organism evidence="3 4">
    <name type="scientific">Microbulbifer donghaiensis</name>
    <dbReference type="NCBI Taxonomy" id="494016"/>
    <lineage>
        <taxon>Bacteria</taxon>
        <taxon>Pseudomonadati</taxon>
        <taxon>Pseudomonadota</taxon>
        <taxon>Gammaproteobacteria</taxon>
        <taxon>Cellvibrionales</taxon>
        <taxon>Microbulbiferaceae</taxon>
        <taxon>Microbulbifer</taxon>
    </lineage>
</organism>
<dbReference type="SUPFAM" id="SSF56317">
    <property type="entry name" value="Carbon-nitrogen hydrolase"/>
    <property type="match status" value="1"/>
</dbReference>